<feature type="transmembrane region" description="Helical" evidence="1">
    <location>
        <begin position="18"/>
        <end position="38"/>
    </location>
</feature>
<evidence type="ECO:0000313" key="2">
    <source>
        <dbReference type="EMBL" id="UPM42791.1"/>
    </source>
</evidence>
<gene>
    <name evidence="2" type="ORF">MW046_12640</name>
</gene>
<dbReference type="Proteomes" id="UP000831768">
    <property type="component" value="Chromosome"/>
</dbReference>
<dbReference type="RefSeq" id="WP_247993462.1">
    <property type="nucleotide sequence ID" value="NZ_CP096019.1"/>
</dbReference>
<feature type="transmembrane region" description="Helical" evidence="1">
    <location>
        <begin position="44"/>
        <end position="64"/>
    </location>
</feature>
<evidence type="ECO:0000313" key="3">
    <source>
        <dbReference type="Proteomes" id="UP000831768"/>
    </source>
</evidence>
<evidence type="ECO:0000256" key="1">
    <source>
        <dbReference type="SAM" id="Phobius"/>
    </source>
</evidence>
<sequence>MDETAATHPRRGYRRMVIVVWVTILLLAGLLGGGIHLFRTEGELFWIIFSLEASVLVVLPVFTVKAELHFVTDRSAVDVREEFKNGDHPIAAWSAALADGDGTEAHENGVAYKTSALFGLRTGTVSYETEQQSNGDLLVRTRRNGSESVRNTVSIEATDEGGAMLTMAGGPVDRKHIFWLLQMVARGSCVQALFGEFGYGIVDASLDVGVRKS</sequence>
<keyword evidence="1" id="KW-0472">Membrane</keyword>
<accession>A0A8U0A0V6</accession>
<keyword evidence="1" id="KW-1133">Transmembrane helix</keyword>
<dbReference type="EMBL" id="CP096019">
    <property type="protein sequence ID" value="UPM42791.1"/>
    <property type="molecule type" value="Genomic_DNA"/>
</dbReference>
<name>A0A8U0A0V6_9EURY</name>
<dbReference type="AlphaFoldDB" id="A0A8U0A0V6"/>
<protein>
    <submittedName>
        <fullName evidence="2">Uncharacterized protein</fullName>
    </submittedName>
</protein>
<keyword evidence="3" id="KW-1185">Reference proteome</keyword>
<proteinExistence type="predicted"/>
<organism evidence="2 3">
    <name type="scientific">Halocatena salina</name>
    <dbReference type="NCBI Taxonomy" id="2934340"/>
    <lineage>
        <taxon>Archaea</taxon>
        <taxon>Methanobacteriati</taxon>
        <taxon>Methanobacteriota</taxon>
        <taxon>Stenosarchaea group</taxon>
        <taxon>Halobacteria</taxon>
        <taxon>Halobacteriales</taxon>
        <taxon>Natronomonadaceae</taxon>
        <taxon>Halocatena</taxon>
    </lineage>
</organism>
<reference evidence="2" key="1">
    <citation type="submission" date="2022-04" db="EMBL/GenBank/DDBJ databases">
        <title>Halocatena sp. nov., isolated from a salt lake.</title>
        <authorList>
            <person name="Cui H.-L."/>
        </authorList>
    </citation>
    <scope>NUCLEOTIDE SEQUENCE</scope>
    <source>
        <strain evidence="2">AD-1</strain>
    </source>
</reference>
<keyword evidence="1" id="KW-0812">Transmembrane</keyword>
<dbReference type="GeneID" id="71928909"/>
<dbReference type="KEGG" id="haad:MW046_12640"/>